<sequence>MVAELGSMTAAANRLHLTQGAVSQQIRRLEETLDCPLIRREGRRLELTPAGERLLAKARHLLKMNDEIWADMSARPLSGTLRLGLPYDLVGTCFPAIFQAFGEAYPYVDIALRCATSPELSAAIADGALEIAVIEEPADEASGEVLRLDQLVWVGARGGLSHRKRPLPVSMVAETCAFRSRILELLGESQIGWRTVFESGNIEATRVTVRGDLAVTAWLASTVPADMDILSAESGLPTLPTFAITLQMTSGAGPVAQEFARYVRDAMPRWRATDG</sequence>
<proteinExistence type="inferred from homology"/>
<dbReference type="PANTHER" id="PTHR30579:SF7">
    <property type="entry name" value="HTH-TYPE TRANSCRIPTIONAL REGULATOR LRHA-RELATED"/>
    <property type="match status" value="1"/>
</dbReference>
<evidence type="ECO:0000256" key="2">
    <source>
        <dbReference type="ARBA" id="ARBA00023015"/>
    </source>
</evidence>
<accession>A0A6J5D2H7</accession>
<name>A0A6J5D2H7_9BURK</name>
<evidence type="ECO:0000256" key="4">
    <source>
        <dbReference type="ARBA" id="ARBA00023163"/>
    </source>
</evidence>
<dbReference type="SUPFAM" id="SSF46785">
    <property type="entry name" value="Winged helix' DNA-binding domain"/>
    <property type="match status" value="1"/>
</dbReference>
<dbReference type="GO" id="GO:0003700">
    <property type="term" value="F:DNA-binding transcription factor activity"/>
    <property type="evidence" value="ECO:0007669"/>
    <property type="project" value="InterPro"/>
</dbReference>
<organism evidence="6 7">
    <name type="scientific">Paraburkholderia solisilvae</name>
    <dbReference type="NCBI Taxonomy" id="624376"/>
    <lineage>
        <taxon>Bacteria</taxon>
        <taxon>Pseudomonadati</taxon>
        <taxon>Pseudomonadota</taxon>
        <taxon>Betaproteobacteria</taxon>
        <taxon>Burkholderiales</taxon>
        <taxon>Burkholderiaceae</taxon>
        <taxon>Paraburkholderia</taxon>
    </lineage>
</organism>
<dbReference type="SUPFAM" id="SSF53850">
    <property type="entry name" value="Periplasmic binding protein-like II"/>
    <property type="match status" value="1"/>
</dbReference>
<dbReference type="InterPro" id="IPR050176">
    <property type="entry name" value="LTTR"/>
</dbReference>
<gene>
    <name evidence="6" type="primary">hdfR_3</name>
    <name evidence="6" type="ORF">LMG29739_00305</name>
</gene>
<keyword evidence="2" id="KW-0805">Transcription regulation</keyword>
<dbReference type="PANTHER" id="PTHR30579">
    <property type="entry name" value="TRANSCRIPTIONAL REGULATOR"/>
    <property type="match status" value="1"/>
</dbReference>
<evidence type="ECO:0000313" key="7">
    <source>
        <dbReference type="Proteomes" id="UP000494329"/>
    </source>
</evidence>
<dbReference type="Pfam" id="PF03466">
    <property type="entry name" value="LysR_substrate"/>
    <property type="match status" value="1"/>
</dbReference>
<dbReference type="Pfam" id="PF00126">
    <property type="entry name" value="HTH_1"/>
    <property type="match status" value="1"/>
</dbReference>
<dbReference type="EMBL" id="CADIKF010000002">
    <property type="protein sequence ID" value="CAB3747442.1"/>
    <property type="molecule type" value="Genomic_DNA"/>
</dbReference>
<evidence type="ECO:0000259" key="5">
    <source>
        <dbReference type="PROSITE" id="PS50931"/>
    </source>
</evidence>
<reference evidence="6 7" key="1">
    <citation type="submission" date="2020-04" db="EMBL/GenBank/DDBJ databases">
        <authorList>
            <person name="De Canck E."/>
        </authorList>
    </citation>
    <scope>NUCLEOTIDE SEQUENCE [LARGE SCALE GENOMIC DNA]</scope>
    <source>
        <strain evidence="6 7">LMG 29739</strain>
    </source>
</reference>
<dbReference type="Gene3D" id="3.40.190.10">
    <property type="entry name" value="Periplasmic binding protein-like II"/>
    <property type="match status" value="2"/>
</dbReference>
<dbReference type="GO" id="GO:0003677">
    <property type="term" value="F:DNA binding"/>
    <property type="evidence" value="ECO:0007669"/>
    <property type="project" value="UniProtKB-KW"/>
</dbReference>
<dbReference type="InterPro" id="IPR000847">
    <property type="entry name" value="LysR_HTH_N"/>
</dbReference>
<comment type="similarity">
    <text evidence="1">Belongs to the LysR transcriptional regulatory family.</text>
</comment>
<dbReference type="Gene3D" id="1.10.10.10">
    <property type="entry name" value="Winged helix-like DNA-binding domain superfamily/Winged helix DNA-binding domain"/>
    <property type="match status" value="1"/>
</dbReference>
<dbReference type="Proteomes" id="UP000494329">
    <property type="component" value="Unassembled WGS sequence"/>
</dbReference>
<dbReference type="PRINTS" id="PR00039">
    <property type="entry name" value="HTHLYSR"/>
</dbReference>
<keyword evidence="7" id="KW-1185">Reference proteome</keyword>
<dbReference type="AlphaFoldDB" id="A0A6J5D2H7"/>
<dbReference type="InterPro" id="IPR036388">
    <property type="entry name" value="WH-like_DNA-bd_sf"/>
</dbReference>
<keyword evidence="3" id="KW-0238">DNA-binding</keyword>
<dbReference type="InterPro" id="IPR036390">
    <property type="entry name" value="WH_DNA-bd_sf"/>
</dbReference>
<feature type="domain" description="HTH lysR-type" evidence="5">
    <location>
        <begin position="1"/>
        <end position="48"/>
    </location>
</feature>
<evidence type="ECO:0000313" key="6">
    <source>
        <dbReference type="EMBL" id="CAB3747442.1"/>
    </source>
</evidence>
<dbReference type="PROSITE" id="PS50931">
    <property type="entry name" value="HTH_LYSR"/>
    <property type="match status" value="1"/>
</dbReference>
<evidence type="ECO:0000256" key="1">
    <source>
        <dbReference type="ARBA" id="ARBA00009437"/>
    </source>
</evidence>
<dbReference type="InterPro" id="IPR005119">
    <property type="entry name" value="LysR_subst-bd"/>
</dbReference>
<keyword evidence="4" id="KW-0804">Transcription</keyword>
<evidence type="ECO:0000256" key="3">
    <source>
        <dbReference type="ARBA" id="ARBA00023125"/>
    </source>
</evidence>
<dbReference type="FunFam" id="1.10.10.10:FF:000001">
    <property type="entry name" value="LysR family transcriptional regulator"/>
    <property type="match status" value="1"/>
</dbReference>
<protein>
    <submittedName>
        <fullName evidence="6">HTH-type transcriptional regulator HdfR</fullName>
    </submittedName>
</protein>